<feature type="compositionally biased region" description="Basic and acidic residues" evidence="3">
    <location>
        <begin position="115"/>
        <end position="138"/>
    </location>
</feature>
<dbReference type="GO" id="GO:0005686">
    <property type="term" value="C:U2 snRNP"/>
    <property type="evidence" value="ECO:0007669"/>
    <property type="project" value="TreeGrafter"/>
</dbReference>
<accession>U5H9R8</accession>
<dbReference type="GO" id="GO:0071011">
    <property type="term" value="C:precatalytic spliceosome"/>
    <property type="evidence" value="ECO:0007669"/>
    <property type="project" value="TreeGrafter"/>
</dbReference>
<dbReference type="GO" id="GO:0071013">
    <property type="term" value="C:catalytic step 2 spliceosome"/>
    <property type="evidence" value="ECO:0007669"/>
    <property type="project" value="TreeGrafter"/>
</dbReference>
<reference evidence="5" key="2">
    <citation type="submission" date="2010-11" db="EMBL/GenBank/DDBJ databases">
        <authorList>
            <consortium name="The Broad Institute Genome Sequencing Platform"/>
            <person name="Earl A."/>
            <person name="Ward D."/>
            <person name="Feldgarden M."/>
            <person name="Gevers D."/>
            <person name="Butler R."/>
            <person name="Young S.K."/>
            <person name="Zeng Q."/>
            <person name="Gargeya S."/>
            <person name="Fitzgerald M."/>
            <person name="Haas B."/>
            <person name="Abouelleil A."/>
            <person name="Alvarado L."/>
            <person name="Arachchi H.M."/>
            <person name="Berlin A."/>
            <person name="Brown A."/>
            <person name="Chapman S.B."/>
            <person name="Chen Z."/>
            <person name="Dunbar C."/>
            <person name="Freedman E."/>
            <person name="Gearin G."/>
            <person name="Gellesch M."/>
            <person name="Goldberg J."/>
            <person name="Griggs A."/>
            <person name="Gujja S."/>
            <person name="Heilman E."/>
            <person name="Heiman D."/>
            <person name="Howarth C."/>
            <person name="Larson L."/>
            <person name="Lui A."/>
            <person name="MacDonald P.J.P."/>
            <person name="Mehta T."/>
            <person name="Montmayeur A."/>
            <person name="Murphy C."/>
            <person name="Neiman D."/>
            <person name="Pearson M."/>
            <person name="Priest M."/>
            <person name="Roberts A."/>
            <person name="Saif S."/>
            <person name="Shea T."/>
            <person name="Shenoy N."/>
            <person name="Sisk P."/>
            <person name="Stolte C."/>
            <person name="Sykes S."/>
            <person name="White J."/>
            <person name="Yandava C."/>
            <person name="Wortman J."/>
            <person name="Nusbaum C."/>
            <person name="Birren B."/>
        </authorList>
    </citation>
    <scope>NUCLEOTIDE SEQUENCE</scope>
    <source>
        <strain evidence="5">P1A1 Lamole</strain>
    </source>
</reference>
<feature type="compositionally biased region" description="Basic and acidic residues" evidence="3">
    <location>
        <begin position="204"/>
        <end position="312"/>
    </location>
</feature>
<feature type="region of interest" description="Disordered" evidence="3">
    <location>
        <begin position="115"/>
        <end position="342"/>
    </location>
</feature>
<evidence type="ECO:0000259" key="4">
    <source>
        <dbReference type="PROSITE" id="PS50102"/>
    </source>
</evidence>
<evidence type="ECO:0000313" key="6">
    <source>
        <dbReference type="EnsemblFungi" id="MVLG_03957T0"/>
    </source>
</evidence>
<sequence>MNTIQEIKRINAKQLDLGEGGSWHDQYKDSAYIYVGGLPFQLTEGDVITIFSQYGEIVDISMPRDPTTQKPRGFAFLMYADQRSTVLAVDNLGGAKVLERTLRVDHVLNYKQLERDEETGKMKEREQQSLAAHPDRHWAPPKADPDDEAPSDSDSSHPSIDPDDPMRDYLIQQARAKGKKSSKSLKSKHGGESKEERRKRREEKRRIKDERARRKEGKRRGEDTSTGRSETEKRERRDDGGRREGRIEEGHRSSREEDERRRAEPYSDRDRDRERRAGRARDVHDERSRRRTDDDRERERGAYDDRRRRRESDDEDDAYRRRRDGPSRSSAFADLEKAVGMR</sequence>
<dbReference type="InterPro" id="IPR012677">
    <property type="entry name" value="Nucleotide-bd_a/b_plait_sf"/>
</dbReference>
<dbReference type="GO" id="GO:0003723">
    <property type="term" value="F:RNA binding"/>
    <property type="evidence" value="ECO:0007669"/>
    <property type="project" value="UniProtKB-UniRule"/>
</dbReference>
<feature type="domain" description="RRM" evidence="4">
    <location>
        <begin position="31"/>
        <end position="109"/>
    </location>
</feature>
<dbReference type="AlphaFoldDB" id="U5H9R8"/>
<evidence type="ECO:0000256" key="1">
    <source>
        <dbReference type="ARBA" id="ARBA00022884"/>
    </source>
</evidence>
<dbReference type="EMBL" id="GL541682">
    <property type="protein sequence ID" value="KDE05723.1"/>
    <property type="molecule type" value="Genomic_DNA"/>
</dbReference>
<gene>
    <name evidence="5" type="ORF">MVLG_03957</name>
</gene>
<dbReference type="EnsemblFungi" id="MVLG_03957T0">
    <property type="protein sequence ID" value="MVLG_03957T0"/>
    <property type="gene ID" value="MVLG_03957"/>
</dbReference>
<dbReference type="Pfam" id="PF00076">
    <property type="entry name" value="RRM_1"/>
    <property type="match status" value="1"/>
</dbReference>
<evidence type="ECO:0000313" key="7">
    <source>
        <dbReference type="Proteomes" id="UP000017200"/>
    </source>
</evidence>
<evidence type="ECO:0000256" key="3">
    <source>
        <dbReference type="SAM" id="MobiDB-lite"/>
    </source>
</evidence>
<dbReference type="PROSITE" id="PS50102">
    <property type="entry name" value="RRM"/>
    <property type="match status" value="1"/>
</dbReference>
<dbReference type="InterPro" id="IPR035979">
    <property type="entry name" value="RBD_domain_sf"/>
</dbReference>
<feature type="compositionally biased region" description="Basic residues" evidence="3">
    <location>
        <begin position="176"/>
        <end position="188"/>
    </location>
</feature>
<dbReference type="InterPro" id="IPR045844">
    <property type="entry name" value="RRM_Ist3-like"/>
</dbReference>
<dbReference type="EMBL" id="AEIJ01000386">
    <property type="status" value="NOT_ANNOTATED_CDS"/>
    <property type="molecule type" value="Genomic_DNA"/>
</dbReference>
<evidence type="ECO:0000256" key="2">
    <source>
        <dbReference type="PROSITE-ProRule" id="PRU00176"/>
    </source>
</evidence>
<reference evidence="7" key="1">
    <citation type="submission" date="2010-11" db="EMBL/GenBank/DDBJ databases">
        <title>The genome sequence of Microbotryum violaceum strain p1A1 Lamole.</title>
        <authorList>
            <person name="Cuomo C."/>
            <person name="Perlin M."/>
            <person name="Young S.K."/>
            <person name="Zeng Q."/>
            <person name="Gargeya S."/>
            <person name="Alvarado L."/>
            <person name="Berlin A."/>
            <person name="Chapman S.B."/>
            <person name="Chen Z."/>
            <person name="Freedman E."/>
            <person name="Gellesch M."/>
            <person name="Goldberg J."/>
            <person name="Griggs A."/>
            <person name="Gujja S."/>
            <person name="Heilman E."/>
            <person name="Heiman D."/>
            <person name="Howarth C."/>
            <person name="Mehta T."/>
            <person name="Neiman D."/>
            <person name="Pearson M."/>
            <person name="Roberts A."/>
            <person name="Saif S."/>
            <person name="Shea T."/>
            <person name="Shenoy N."/>
            <person name="Sisk P."/>
            <person name="Stolte C."/>
            <person name="Sykes S."/>
            <person name="White J."/>
            <person name="Yandava C."/>
            <person name="Haas B."/>
            <person name="Nusbaum C."/>
            <person name="Birren B."/>
        </authorList>
    </citation>
    <scope>NUCLEOTIDE SEQUENCE [LARGE SCALE GENOMIC DNA]</scope>
    <source>
        <strain evidence="7">p1A1 Lamole</strain>
    </source>
</reference>
<dbReference type="InterPro" id="IPR000504">
    <property type="entry name" value="RRM_dom"/>
</dbReference>
<dbReference type="CDD" id="cd12411">
    <property type="entry name" value="RRM_ist3_like"/>
    <property type="match status" value="1"/>
</dbReference>
<dbReference type="InterPro" id="IPR051847">
    <property type="entry name" value="RNA_proc/Spliceosome_comp"/>
</dbReference>
<dbReference type="Proteomes" id="UP000017200">
    <property type="component" value="Unassembled WGS sequence"/>
</dbReference>
<reference evidence="5 7" key="3">
    <citation type="journal article" date="2015" name="BMC Genomics">
        <title>Sex and parasites: genomic and transcriptomic analysis of Microbotryum lychnidis-dioicae, the biotrophic and plant-castrating anther smut fungus.</title>
        <authorList>
            <person name="Perlin M.H."/>
            <person name="Amselem J."/>
            <person name="Fontanillas E."/>
            <person name="Toh S.S."/>
            <person name="Chen Z."/>
            <person name="Goldberg J."/>
            <person name="Duplessis S."/>
            <person name="Henrissat B."/>
            <person name="Young S."/>
            <person name="Zeng Q."/>
            <person name="Aguileta G."/>
            <person name="Petit E."/>
            <person name="Badouin H."/>
            <person name="Andrews J."/>
            <person name="Razeeq D."/>
            <person name="Gabaldon T."/>
            <person name="Quesneville H."/>
            <person name="Giraud T."/>
            <person name="Hood M.E."/>
            <person name="Schultz D.J."/>
            <person name="Cuomo C.A."/>
        </authorList>
    </citation>
    <scope>NUCLEOTIDE SEQUENCE [LARGE SCALE GENOMIC DNA]</scope>
    <source>
        <strain evidence="7">p1A1 Lamole</strain>
        <strain evidence="5">P1A1 Lamole</strain>
    </source>
</reference>
<dbReference type="OMA" id="GSWHVDY"/>
<dbReference type="HOGENOM" id="CLU_045495_3_1_1"/>
<dbReference type="STRING" id="683840.U5H9R8"/>
<dbReference type="GO" id="GO:0000398">
    <property type="term" value="P:mRNA splicing, via spliceosome"/>
    <property type="evidence" value="ECO:0007669"/>
    <property type="project" value="InterPro"/>
</dbReference>
<dbReference type="FunCoup" id="U5H9R8">
    <property type="interactions" value="117"/>
</dbReference>
<dbReference type="OrthoDB" id="2573941at2759"/>
<protein>
    <recommendedName>
        <fullName evidence="4">RRM domain-containing protein</fullName>
    </recommendedName>
</protein>
<name>U5H9R8_USTV1</name>
<keyword evidence="1 2" id="KW-0694">RNA-binding</keyword>
<reference evidence="6" key="4">
    <citation type="submission" date="2015-06" db="UniProtKB">
        <authorList>
            <consortium name="EnsemblFungi"/>
        </authorList>
    </citation>
    <scope>IDENTIFICATION</scope>
</reference>
<dbReference type="Gene3D" id="3.30.70.330">
    <property type="match status" value="1"/>
</dbReference>
<dbReference type="SMART" id="SM00360">
    <property type="entry name" value="RRM"/>
    <property type="match status" value="1"/>
</dbReference>
<evidence type="ECO:0000313" key="5">
    <source>
        <dbReference type="EMBL" id="KDE05723.1"/>
    </source>
</evidence>
<dbReference type="SUPFAM" id="SSF54928">
    <property type="entry name" value="RNA-binding domain, RBD"/>
    <property type="match status" value="1"/>
</dbReference>
<dbReference type="PANTHER" id="PTHR45880">
    <property type="entry name" value="RNA-BINDING MOTIF PROTEIN, X-LINKED 2"/>
    <property type="match status" value="1"/>
</dbReference>
<dbReference type="PANTHER" id="PTHR45880:SF1">
    <property type="entry name" value="RNA-BINDING MOTIF PROTEIN, X-LINKED 2"/>
    <property type="match status" value="1"/>
</dbReference>
<dbReference type="InParanoid" id="U5H9R8"/>
<keyword evidence="7" id="KW-1185">Reference proteome</keyword>
<organism evidence="5">
    <name type="scientific">Microbotryum lychnidis-dioicae (strain p1A1 Lamole / MvSl-1064)</name>
    <name type="common">Anther smut fungus</name>
    <dbReference type="NCBI Taxonomy" id="683840"/>
    <lineage>
        <taxon>Eukaryota</taxon>
        <taxon>Fungi</taxon>
        <taxon>Dikarya</taxon>
        <taxon>Basidiomycota</taxon>
        <taxon>Pucciniomycotina</taxon>
        <taxon>Microbotryomycetes</taxon>
        <taxon>Microbotryales</taxon>
        <taxon>Microbotryaceae</taxon>
        <taxon>Microbotryum</taxon>
    </lineage>
</organism>
<proteinExistence type="predicted"/>